<comment type="similarity">
    <text evidence="2 10">Belongs to the G-protein coupled receptor 1 family.</text>
</comment>
<evidence type="ECO:0000256" key="6">
    <source>
        <dbReference type="ARBA" id="ARBA00023040"/>
    </source>
</evidence>
<feature type="region of interest" description="Disordered" evidence="11">
    <location>
        <begin position="418"/>
        <end position="498"/>
    </location>
</feature>
<dbReference type="OMA" id="ETHICIC"/>
<dbReference type="Pfam" id="PF00001">
    <property type="entry name" value="7tm_1"/>
    <property type="match status" value="1"/>
</dbReference>
<reference evidence="14 15" key="1">
    <citation type="submission" date="2015-12" db="EMBL/GenBank/DDBJ databases">
        <title>The genome of Folsomia candida.</title>
        <authorList>
            <person name="Faddeeva A."/>
            <person name="Derks M.F."/>
            <person name="Anvar Y."/>
            <person name="Smit S."/>
            <person name="Van Straalen N."/>
            <person name="Roelofs D."/>
        </authorList>
    </citation>
    <scope>NUCLEOTIDE SEQUENCE [LARGE SCALE GENOMIC DNA]</scope>
    <source>
        <strain evidence="14 15">VU population</strain>
        <tissue evidence="14">Whole body</tissue>
    </source>
</reference>
<dbReference type="OrthoDB" id="6022667at2759"/>
<feature type="transmembrane region" description="Helical" evidence="12">
    <location>
        <begin position="300"/>
        <end position="325"/>
    </location>
</feature>
<evidence type="ECO:0000256" key="7">
    <source>
        <dbReference type="ARBA" id="ARBA00023136"/>
    </source>
</evidence>
<feature type="transmembrane region" description="Helical" evidence="12">
    <location>
        <begin position="148"/>
        <end position="169"/>
    </location>
</feature>
<accession>A0A226ERS0</accession>
<comment type="subcellular location">
    <subcellularLocation>
        <location evidence="1">Cell membrane</location>
        <topology evidence="1">Multi-pass membrane protein</topology>
    </subcellularLocation>
</comment>
<evidence type="ECO:0000313" key="14">
    <source>
        <dbReference type="EMBL" id="OXA59754.1"/>
    </source>
</evidence>
<feature type="transmembrane region" description="Helical" evidence="12">
    <location>
        <begin position="190"/>
        <end position="211"/>
    </location>
</feature>
<evidence type="ECO:0000259" key="13">
    <source>
        <dbReference type="PROSITE" id="PS50262"/>
    </source>
</evidence>
<evidence type="ECO:0000256" key="11">
    <source>
        <dbReference type="SAM" id="MobiDB-lite"/>
    </source>
</evidence>
<feature type="domain" description="G-protein coupled receptors family 1 profile" evidence="13">
    <location>
        <begin position="89"/>
        <end position="356"/>
    </location>
</feature>
<sequence length="518" mass="58910">MFVGELPTMDEPGGDEGLTFDLDYSFQKMNLSAREITQIYPIEECVELFGNQSNVPAHVGCLEHAPVLTQSTVIKSLILSLMVILSLVGNVGTMVSIKKSKRQRSAHIYTLIYHLSIADLFVTGWCILGDAIWSLTVEWMAGNIECKIFKFFQMFSLYLSTFIMVLIGVDRFISVKYPLKSMRNGLCFKLIAVCWVASAVLSLPQMVIFHVKQGPFVEDFFQCVTYGFYTAPWQEHLYTVFTLICGFLLPLFILVTTYILTVVTLHRNEEILDHTGTFRTLIDPNRRKLLRRAKMKSLRISVAIVASFIICWTPYYAVMMAYLFFVPNKDQIINEDLYSGFFFFGMSNSLFNPLIYGIFHIWTPRRKELQREISSRRTLLTSISFHRQRSSGTLLNGSLLSRNVNAECGQGHSMADGYHSQQHHHHLHRNGTFGTSGISSKDSVRTMSTSFSNKQTKEEFLNRKNSLSEQNNHNVSHTPNLHNDNQATPSAKEPPPETHICICNKKGITSPNAIENHV</sequence>
<dbReference type="Proteomes" id="UP000198287">
    <property type="component" value="Unassembled WGS sequence"/>
</dbReference>
<name>A0A226ERS0_FOLCA</name>
<evidence type="ECO:0000256" key="8">
    <source>
        <dbReference type="ARBA" id="ARBA00023170"/>
    </source>
</evidence>
<dbReference type="PROSITE" id="PS00237">
    <property type="entry name" value="G_PROTEIN_RECEP_F1_1"/>
    <property type="match status" value="1"/>
</dbReference>
<gene>
    <name evidence="14" type="ORF">Fcan01_05664</name>
</gene>
<protein>
    <submittedName>
        <fullName evidence="14">Gonadotropin-releasing hormone receptor</fullName>
    </submittedName>
</protein>
<evidence type="ECO:0000313" key="15">
    <source>
        <dbReference type="Proteomes" id="UP000198287"/>
    </source>
</evidence>
<evidence type="ECO:0000256" key="9">
    <source>
        <dbReference type="ARBA" id="ARBA00023224"/>
    </source>
</evidence>
<dbReference type="Gene3D" id="1.20.1070.10">
    <property type="entry name" value="Rhodopsin 7-helix transmembrane proteins"/>
    <property type="match status" value="1"/>
</dbReference>
<organism evidence="14 15">
    <name type="scientific">Folsomia candida</name>
    <name type="common">Springtail</name>
    <dbReference type="NCBI Taxonomy" id="158441"/>
    <lineage>
        <taxon>Eukaryota</taxon>
        <taxon>Metazoa</taxon>
        <taxon>Ecdysozoa</taxon>
        <taxon>Arthropoda</taxon>
        <taxon>Hexapoda</taxon>
        <taxon>Collembola</taxon>
        <taxon>Entomobryomorpha</taxon>
        <taxon>Isotomoidea</taxon>
        <taxon>Isotomidae</taxon>
        <taxon>Proisotominae</taxon>
        <taxon>Folsomia</taxon>
    </lineage>
</organism>
<dbReference type="PANTHER" id="PTHR24230:SF163">
    <property type="entry name" value="CORAZONIN RECEPTOR, ISOFORM B"/>
    <property type="match status" value="1"/>
</dbReference>
<evidence type="ECO:0000256" key="3">
    <source>
        <dbReference type="ARBA" id="ARBA00022475"/>
    </source>
</evidence>
<keyword evidence="15" id="KW-1185">Reference proteome</keyword>
<proteinExistence type="inferred from homology"/>
<keyword evidence="9 10" id="KW-0807">Transducer</keyword>
<keyword evidence="8 10" id="KW-0675">Receptor</keyword>
<dbReference type="AlphaFoldDB" id="A0A226ERS0"/>
<keyword evidence="4 10" id="KW-0812">Transmembrane</keyword>
<feature type="transmembrane region" description="Helical" evidence="12">
    <location>
        <begin position="337"/>
        <end position="362"/>
    </location>
</feature>
<evidence type="ECO:0000256" key="2">
    <source>
        <dbReference type="ARBA" id="ARBA00010663"/>
    </source>
</evidence>
<dbReference type="EMBL" id="LNIX01000002">
    <property type="protein sequence ID" value="OXA59754.1"/>
    <property type="molecule type" value="Genomic_DNA"/>
</dbReference>
<dbReference type="InterPro" id="IPR017452">
    <property type="entry name" value="GPCR_Rhodpsn_7TM"/>
</dbReference>
<dbReference type="GO" id="GO:0005886">
    <property type="term" value="C:plasma membrane"/>
    <property type="evidence" value="ECO:0007669"/>
    <property type="project" value="UniProtKB-SubCell"/>
</dbReference>
<keyword evidence="6 10" id="KW-0297">G-protein coupled receptor</keyword>
<evidence type="ECO:0000256" key="5">
    <source>
        <dbReference type="ARBA" id="ARBA00022989"/>
    </source>
</evidence>
<feature type="compositionally biased region" description="Polar residues" evidence="11">
    <location>
        <begin position="463"/>
        <end position="489"/>
    </location>
</feature>
<feature type="transmembrane region" description="Helical" evidence="12">
    <location>
        <begin position="237"/>
        <end position="260"/>
    </location>
</feature>
<dbReference type="PRINTS" id="PR00237">
    <property type="entry name" value="GPCRRHODOPSN"/>
</dbReference>
<feature type="transmembrane region" description="Helical" evidence="12">
    <location>
        <begin position="109"/>
        <end position="136"/>
    </location>
</feature>
<dbReference type="GO" id="GO:0035237">
    <property type="term" value="F:corazonin receptor activity"/>
    <property type="evidence" value="ECO:0007669"/>
    <property type="project" value="TreeGrafter"/>
</dbReference>
<evidence type="ECO:0000256" key="12">
    <source>
        <dbReference type="SAM" id="Phobius"/>
    </source>
</evidence>
<evidence type="ECO:0000256" key="10">
    <source>
        <dbReference type="RuleBase" id="RU000688"/>
    </source>
</evidence>
<keyword evidence="5 12" id="KW-1133">Transmembrane helix</keyword>
<keyword evidence="7 12" id="KW-0472">Membrane</keyword>
<feature type="transmembrane region" description="Helical" evidence="12">
    <location>
        <begin position="77"/>
        <end position="97"/>
    </location>
</feature>
<comment type="caution">
    <text evidence="14">The sequence shown here is derived from an EMBL/GenBank/DDBJ whole genome shotgun (WGS) entry which is preliminary data.</text>
</comment>
<dbReference type="PROSITE" id="PS50262">
    <property type="entry name" value="G_PROTEIN_RECEP_F1_2"/>
    <property type="match status" value="1"/>
</dbReference>
<dbReference type="InterPro" id="IPR000276">
    <property type="entry name" value="GPCR_Rhodpsn"/>
</dbReference>
<evidence type="ECO:0000256" key="4">
    <source>
        <dbReference type="ARBA" id="ARBA00022692"/>
    </source>
</evidence>
<evidence type="ECO:0000256" key="1">
    <source>
        <dbReference type="ARBA" id="ARBA00004651"/>
    </source>
</evidence>
<dbReference type="SUPFAM" id="SSF81321">
    <property type="entry name" value="Family A G protein-coupled receptor-like"/>
    <property type="match status" value="1"/>
</dbReference>
<keyword evidence="3" id="KW-1003">Cell membrane</keyword>
<dbReference type="PANTHER" id="PTHR24230">
    <property type="entry name" value="G-PROTEIN COUPLED RECEPTOR"/>
    <property type="match status" value="1"/>
</dbReference>
<feature type="compositionally biased region" description="Polar residues" evidence="11">
    <location>
        <begin position="432"/>
        <end position="454"/>
    </location>
</feature>